<feature type="region of interest" description="Disordered" evidence="1">
    <location>
        <begin position="284"/>
        <end position="307"/>
    </location>
</feature>
<evidence type="ECO:0000313" key="2">
    <source>
        <dbReference type="EnsemblMetazoa" id="AAEL024218-PA"/>
    </source>
</evidence>
<dbReference type="InterPro" id="IPR018379">
    <property type="entry name" value="BEN_domain"/>
</dbReference>
<sequence length="542" mass="60256">MVRKRTTASKKRVLQLAQDQNSQFVLKGLPESVKSLESDEQNLKKRKKKCTESLKPSVEPSVTPLVASGQLEEFDSEDDLPVFKKSSCNERASVVKKLASGKRAISKVNTRSANSRHLGLKHTKTIPDTTVVAKTPRQPASKNGTGVSKTAQMSKNEKILGLSEPRECGIFLNDPPHGAVDDRIDDSDGSDVDEYYRTFLPVTNDKASERTSGNHPELADLLSSGKPSSALATKKNALEDNEKRYGKDTNTQNQNWVLAQPRTLSTVTPIVDALDQLNETVTGIEKSGELQDDHQPGPRKSREPTKVVPAERVANDHAVESDVEDDCLGFYDDDYELEPTVRKSPTFQQENSAPDCSCGLANEVAKLKAENSELLKQNKYLKNRKSILEQSHAKMQQALMSKLLPSTHKPFENVEGFPDCPSADKIAKMSVVAKDSDYVFIKLLMYAIWPDGFMGKSVTGRTSNNPKGRGKKNPPIDDDRAHVDERARTGRTALEKNKVQFINDCLVERRLLLHDNELVARKIASKCNRLMQNVISNCNRYN</sequence>
<dbReference type="GO" id="GO:0003677">
    <property type="term" value="F:DNA binding"/>
    <property type="evidence" value="ECO:0007669"/>
    <property type="project" value="InterPro"/>
</dbReference>
<dbReference type="PROSITE" id="PS51457">
    <property type="entry name" value="BEN"/>
    <property type="match status" value="1"/>
</dbReference>
<reference evidence="2 3" key="1">
    <citation type="submission" date="2017-06" db="EMBL/GenBank/DDBJ databases">
        <title>Aedes aegypti genome working group (AGWG) sequencing and assembly.</title>
        <authorList>
            <consortium name="Aedes aegypti Genome Working Group (AGWG)"/>
            <person name="Matthews B.J."/>
        </authorList>
    </citation>
    <scope>NUCLEOTIDE SEQUENCE [LARGE SCALE GENOMIC DNA]</scope>
    <source>
        <strain evidence="2 3">LVP_AGWG</strain>
    </source>
</reference>
<dbReference type="AlphaFoldDB" id="A0A6I8U716"/>
<feature type="region of interest" description="Disordered" evidence="1">
    <location>
        <begin position="35"/>
        <end position="64"/>
    </location>
</feature>
<feature type="compositionally biased region" description="Polar residues" evidence="1">
    <location>
        <begin position="138"/>
        <end position="154"/>
    </location>
</feature>
<accession>A0A6I8U716</accession>
<evidence type="ECO:0000256" key="1">
    <source>
        <dbReference type="SAM" id="MobiDB-lite"/>
    </source>
</evidence>
<feature type="compositionally biased region" description="Basic and acidic residues" evidence="1">
    <location>
        <begin position="286"/>
        <end position="305"/>
    </location>
</feature>
<evidence type="ECO:0000313" key="3">
    <source>
        <dbReference type="Proteomes" id="UP000008820"/>
    </source>
</evidence>
<reference evidence="2" key="2">
    <citation type="submission" date="2020-05" db="UniProtKB">
        <authorList>
            <consortium name="EnsemblMetazoa"/>
        </authorList>
    </citation>
    <scope>IDENTIFICATION</scope>
    <source>
        <strain evidence="2">LVP_AGWG</strain>
    </source>
</reference>
<protein>
    <submittedName>
        <fullName evidence="2">Uncharacterized protein</fullName>
    </submittedName>
</protein>
<feature type="region of interest" description="Disordered" evidence="1">
    <location>
        <begin position="206"/>
        <end position="233"/>
    </location>
</feature>
<organism evidence="2 3">
    <name type="scientific">Aedes aegypti</name>
    <name type="common">Yellowfever mosquito</name>
    <name type="synonym">Culex aegypti</name>
    <dbReference type="NCBI Taxonomy" id="7159"/>
    <lineage>
        <taxon>Eukaryota</taxon>
        <taxon>Metazoa</taxon>
        <taxon>Ecdysozoa</taxon>
        <taxon>Arthropoda</taxon>
        <taxon>Hexapoda</taxon>
        <taxon>Insecta</taxon>
        <taxon>Pterygota</taxon>
        <taxon>Neoptera</taxon>
        <taxon>Endopterygota</taxon>
        <taxon>Diptera</taxon>
        <taxon>Nematocera</taxon>
        <taxon>Culicoidea</taxon>
        <taxon>Culicidae</taxon>
        <taxon>Culicinae</taxon>
        <taxon>Aedini</taxon>
        <taxon>Aedes</taxon>
        <taxon>Stegomyia</taxon>
    </lineage>
</organism>
<proteinExistence type="predicted"/>
<feature type="region of interest" description="Disordered" evidence="1">
    <location>
        <begin position="459"/>
        <end position="480"/>
    </location>
</feature>
<dbReference type="OrthoDB" id="7765348at2759"/>
<name>A0A6I8U716_AEDAE</name>
<keyword evidence="3" id="KW-1185">Reference proteome</keyword>
<dbReference type="Proteomes" id="UP000008820">
    <property type="component" value="Chromosome 3"/>
</dbReference>
<dbReference type="InParanoid" id="A0A6I8U716"/>
<dbReference type="EnsemblMetazoa" id="AAEL024218-RA">
    <property type="protein sequence ID" value="AAEL024218-PA"/>
    <property type="gene ID" value="AAEL024218"/>
</dbReference>
<feature type="region of interest" description="Disordered" evidence="1">
    <location>
        <begin position="135"/>
        <end position="154"/>
    </location>
</feature>
<gene>
    <name evidence="2" type="primary">110678992</name>
</gene>